<evidence type="ECO:0000256" key="2">
    <source>
        <dbReference type="ARBA" id="ARBA00023125"/>
    </source>
</evidence>
<proteinExistence type="predicted"/>
<dbReference type="SMART" id="SM00419">
    <property type="entry name" value="HTH_CRP"/>
    <property type="match status" value="1"/>
</dbReference>
<keyword evidence="1" id="KW-0805">Transcription regulation</keyword>
<dbReference type="PROSITE" id="PS51063">
    <property type="entry name" value="HTH_CRP_2"/>
    <property type="match status" value="1"/>
</dbReference>
<dbReference type="InterPro" id="IPR050397">
    <property type="entry name" value="Env_Response_Regulators"/>
</dbReference>
<evidence type="ECO:0000256" key="3">
    <source>
        <dbReference type="ARBA" id="ARBA00023163"/>
    </source>
</evidence>
<dbReference type="Pfam" id="PF13545">
    <property type="entry name" value="HTH_Crp_2"/>
    <property type="match status" value="1"/>
</dbReference>
<reference evidence="7" key="1">
    <citation type="submission" date="2016-10" db="EMBL/GenBank/DDBJ databases">
        <authorList>
            <person name="Varghese N."/>
            <person name="Submissions S."/>
        </authorList>
    </citation>
    <scope>NUCLEOTIDE SEQUENCE [LARGE SCALE GENOMIC DNA]</scope>
    <source>
        <strain evidence="7">DSM 13327</strain>
    </source>
</reference>
<dbReference type="PANTHER" id="PTHR24567">
    <property type="entry name" value="CRP FAMILY TRANSCRIPTIONAL REGULATORY PROTEIN"/>
    <property type="match status" value="1"/>
</dbReference>
<dbReference type="STRING" id="1123291.SAMN04490355_106721"/>
<gene>
    <name evidence="6" type="ORF">SAMN04490355_106721</name>
</gene>
<evidence type="ECO:0000313" key="6">
    <source>
        <dbReference type="EMBL" id="SFM28994.1"/>
    </source>
</evidence>
<dbReference type="EMBL" id="FOTS01000067">
    <property type="protein sequence ID" value="SFM28994.1"/>
    <property type="molecule type" value="Genomic_DNA"/>
</dbReference>
<dbReference type="RefSeq" id="WP_090943597.1">
    <property type="nucleotide sequence ID" value="NZ_FOTS01000067.1"/>
</dbReference>
<dbReference type="GO" id="GO:0005829">
    <property type="term" value="C:cytosol"/>
    <property type="evidence" value="ECO:0007669"/>
    <property type="project" value="TreeGrafter"/>
</dbReference>
<accession>A0A1I4PMV2</accession>
<dbReference type="InterPro" id="IPR036390">
    <property type="entry name" value="WH_DNA-bd_sf"/>
</dbReference>
<organism evidence="6 7">
    <name type="scientific">Pelosinus propionicus DSM 13327</name>
    <dbReference type="NCBI Taxonomy" id="1123291"/>
    <lineage>
        <taxon>Bacteria</taxon>
        <taxon>Bacillati</taxon>
        <taxon>Bacillota</taxon>
        <taxon>Negativicutes</taxon>
        <taxon>Selenomonadales</taxon>
        <taxon>Sporomusaceae</taxon>
        <taxon>Pelosinus</taxon>
    </lineage>
</organism>
<keyword evidence="2" id="KW-0238">DNA-binding</keyword>
<dbReference type="CDD" id="cd00092">
    <property type="entry name" value="HTH_CRP"/>
    <property type="match status" value="1"/>
</dbReference>
<keyword evidence="6" id="KW-0418">Kinase</keyword>
<keyword evidence="3" id="KW-0804">Transcription</keyword>
<keyword evidence="6" id="KW-0808">Transferase</keyword>
<dbReference type="InterPro" id="IPR012318">
    <property type="entry name" value="HTH_CRP"/>
</dbReference>
<dbReference type="PANTHER" id="PTHR24567:SF74">
    <property type="entry name" value="HTH-TYPE TRANSCRIPTIONAL REGULATOR ARCR"/>
    <property type="match status" value="1"/>
</dbReference>
<dbReference type="InterPro" id="IPR018490">
    <property type="entry name" value="cNMP-bd_dom_sf"/>
</dbReference>
<name>A0A1I4PMV2_9FIRM</name>
<dbReference type="Gene3D" id="1.10.10.10">
    <property type="entry name" value="Winged helix-like DNA-binding domain superfamily/Winged helix DNA-binding domain"/>
    <property type="match status" value="1"/>
</dbReference>
<dbReference type="SUPFAM" id="SSF46785">
    <property type="entry name" value="Winged helix' DNA-binding domain"/>
    <property type="match status" value="1"/>
</dbReference>
<dbReference type="GO" id="GO:0003700">
    <property type="term" value="F:DNA-binding transcription factor activity"/>
    <property type="evidence" value="ECO:0007669"/>
    <property type="project" value="TreeGrafter"/>
</dbReference>
<evidence type="ECO:0000313" key="7">
    <source>
        <dbReference type="Proteomes" id="UP000199520"/>
    </source>
</evidence>
<evidence type="ECO:0000256" key="1">
    <source>
        <dbReference type="ARBA" id="ARBA00023015"/>
    </source>
</evidence>
<feature type="domain" description="HTH crp-type" evidence="5">
    <location>
        <begin position="142"/>
        <end position="217"/>
    </location>
</feature>
<keyword evidence="7" id="KW-1185">Reference proteome</keyword>
<dbReference type="GO" id="GO:0016301">
    <property type="term" value="F:kinase activity"/>
    <property type="evidence" value="ECO:0007669"/>
    <property type="project" value="UniProtKB-KW"/>
</dbReference>
<dbReference type="CDD" id="cd00038">
    <property type="entry name" value="CAP_ED"/>
    <property type="match status" value="1"/>
</dbReference>
<protein>
    <submittedName>
        <fullName evidence="6">cAMP-binding domain of CRP or a regulatory subunit of cAMP-dependent protein kinases</fullName>
    </submittedName>
</protein>
<dbReference type="PROSITE" id="PS50042">
    <property type="entry name" value="CNMP_BINDING_3"/>
    <property type="match status" value="1"/>
</dbReference>
<sequence length="227" mass="26133">MYQDVFDDKKQTEMRKYFQNDLSKLGVIKTYRKNHFIDSNCCNSFAIVLKGKIVKSIVSSQGREKQLYILRPGEIFGEMNLLGGGALHYVCRVKENAQISYISKEVLDKTIEKNSEVYKYLINSMTRKFHIVLLQLTNNTFNDSRGRIAEALLRLTACSDNANVEENTSIISTVYTQNELAHNVGCSRVTVTRVLKKFVQEKLISIRNRKIIINDMDTLVSYTDRIQ</sequence>
<dbReference type="SUPFAM" id="SSF51206">
    <property type="entry name" value="cAMP-binding domain-like"/>
    <property type="match status" value="1"/>
</dbReference>
<dbReference type="AlphaFoldDB" id="A0A1I4PMV2"/>
<dbReference type="InterPro" id="IPR000595">
    <property type="entry name" value="cNMP-bd_dom"/>
</dbReference>
<dbReference type="InterPro" id="IPR014710">
    <property type="entry name" value="RmlC-like_jellyroll"/>
</dbReference>
<dbReference type="Proteomes" id="UP000199520">
    <property type="component" value="Unassembled WGS sequence"/>
</dbReference>
<dbReference type="Pfam" id="PF00027">
    <property type="entry name" value="cNMP_binding"/>
    <property type="match status" value="1"/>
</dbReference>
<dbReference type="InterPro" id="IPR036388">
    <property type="entry name" value="WH-like_DNA-bd_sf"/>
</dbReference>
<dbReference type="GO" id="GO:0003677">
    <property type="term" value="F:DNA binding"/>
    <property type="evidence" value="ECO:0007669"/>
    <property type="project" value="UniProtKB-KW"/>
</dbReference>
<feature type="domain" description="Cyclic nucleotide-binding" evidence="4">
    <location>
        <begin position="43"/>
        <end position="128"/>
    </location>
</feature>
<dbReference type="OrthoDB" id="8254501at2"/>
<evidence type="ECO:0000259" key="5">
    <source>
        <dbReference type="PROSITE" id="PS51063"/>
    </source>
</evidence>
<dbReference type="Gene3D" id="2.60.120.10">
    <property type="entry name" value="Jelly Rolls"/>
    <property type="match status" value="1"/>
</dbReference>
<evidence type="ECO:0000259" key="4">
    <source>
        <dbReference type="PROSITE" id="PS50042"/>
    </source>
</evidence>